<keyword evidence="3" id="KW-0547">Nucleotide-binding</keyword>
<dbReference type="InterPro" id="IPR027417">
    <property type="entry name" value="P-loop_NTPase"/>
</dbReference>
<comment type="subcellular location">
    <subcellularLocation>
        <location evidence="1">Membrane</location>
        <topology evidence="1">Multi-pass membrane protein</topology>
    </subcellularLocation>
</comment>
<organism evidence="7 8">
    <name type="scientific">Coemansia guatemalensis</name>
    <dbReference type="NCBI Taxonomy" id="2761395"/>
    <lineage>
        <taxon>Eukaryota</taxon>
        <taxon>Fungi</taxon>
        <taxon>Fungi incertae sedis</taxon>
        <taxon>Zoopagomycota</taxon>
        <taxon>Kickxellomycotina</taxon>
        <taxon>Kickxellomycetes</taxon>
        <taxon>Kickxellales</taxon>
        <taxon>Kickxellaceae</taxon>
        <taxon>Coemansia</taxon>
    </lineage>
</organism>
<evidence type="ECO:0000313" key="8">
    <source>
        <dbReference type="Proteomes" id="UP001140094"/>
    </source>
</evidence>
<feature type="region of interest" description="Disordered" evidence="5">
    <location>
        <begin position="44"/>
        <end position="67"/>
    </location>
</feature>
<reference evidence="7" key="1">
    <citation type="submission" date="2022-07" db="EMBL/GenBank/DDBJ databases">
        <title>Phylogenomic reconstructions and comparative analyses of Kickxellomycotina fungi.</title>
        <authorList>
            <person name="Reynolds N.K."/>
            <person name="Stajich J.E."/>
            <person name="Barry K."/>
            <person name="Grigoriev I.V."/>
            <person name="Crous P."/>
            <person name="Smith M.E."/>
        </authorList>
    </citation>
    <scope>NUCLEOTIDE SEQUENCE</scope>
    <source>
        <strain evidence="7">NRRL 1565</strain>
    </source>
</reference>
<dbReference type="AlphaFoldDB" id="A0A9W8LPL4"/>
<name>A0A9W8LPL4_9FUNG</name>
<keyword evidence="8" id="KW-1185">Reference proteome</keyword>
<dbReference type="GO" id="GO:0016020">
    <property type="term" value="C:membrane"/>
    <property type="evidence" value="ECO:0007669"/>
    <property type="project" value="UniProtKB-SubCell"/>
</dbReference>
<feature type="non-terminal residue" evidence="7">
    <location>
        <position position="215"/>
    </location>
</feature>
<proteinExistence type="inferred from homology"/>
<protein>
    <submittedName>
        <fullName evidence="7">ATP-binding cassette transporter yor1</fullName>
    </submittedName>
</protein>
<evidence type="ECO:0000313" key="7">
    <source>
        <dbReference type="EMBL" id="KAJ2792971.1"/>
    </source>
</evidence>
<gene>
    <name evidence="7" type="primary">YOR1</name>
    <name evidence="7" type="ORF">H4R20_006691</name>
</gene>
<comment type="caution">
    <text evidence="7">The sequence shown here is derived from an EMBL/GenBank/DDBJ whole genome shotgun (WGS) entry which is preliminary data.</text>
</comment>
<feature type="domain" description="ABC transporter" evidence="6">
    <location>
        <begin position="94"/>
        <end position="200"/>
    </location>
</feature>
<dbReference type="PANTHER" id="PTHR24223">
    <property type="entry name" value="ATP-BINDING CASSETTE SUB-FAMILY C"/>
    <property type="match status" value="1"/>
</dbReference>
<dbReference type="Gene3D" id="3.40.50.300">
    <property type="entry name" value="P-loop containing nucleotide triphosphate hydrolases"/>
    <property type="match status" value="1"/>
</dbReference>
<evidence type="ECO:0000256" key="1">
    <source>
        <dbReference type="ARBA" id="ARBA00004141"/>
    </source>
</evidence>
<evidence type="ECO:0000256" key="4">
    <source>
        <dbReference type="ARBA" id="ARBA00022840"/>
    </source>
</evidence>
<dbReference type="GO" id="GO:0016887">
    <property type="term" value="F:ATP hydrolysis activity"/>
    <property type="evidence" value="ECO:0007669"/>
    <property type="project" value="InterPro"/>
</dbReference>
<evidence type="ECO:0000256" key="2">
    <source>
        <dbReference type="ARBA" id="ARBA00009726"/>
    </source>
</evidence>
<evidence type="ECO:0000256" key="3">
    <source>
        <dbReference type="ARBA" id="ARBA00022741"/>
    </source>
</evidence>
<sequence length="215" mass="23903">MMLVQATQMGSYATYAGRGWSELQNNMNSVERINYYATSLAQEPDDQSNQYPIQDGTNLAPISMRSPSRSWPERGTIIIRGLSVRYRPGLPLALDGVDMEVYDGEKIGIVGRSGAGKSSIVSAIFRLTEPSGGKVFIDGVDTQMLPLERLRKSIGLLPQDPVLFEGTLRTNLDPYHEFSDSDIWDHLRLVNLYNLAAQHPEKLDMLIQEGGENLS</sequence>
<dbReference type="GO" id="GO:0005524">
    <property type="term" value="F:ATP binding"/>
    <property type="evidence" value="ECO:0007669"/>
    <property type="project" value="UniProtKB-KW"/>
</dbReference>
<dbReference type="Proteomes" id="UP001140094">
    <property type="component" value="Unassembled WGS sequence"/>
</dbReference>
<evidence type="ECO:0000259" key="6">
    <source>
        <dbReference type="Pfam" id="PF00005"/>
    </source>
</evidence>
<dbReference type="PANTHER" id="PTHR24223:SF456">
    <property type="entry name" value="MULTIDRUG RESISTANCE-ASSOCIATED PROTEIN LETHAL(2)03659"/>
    <property type="match status" value="1"/>
</dbReference>
<dbReference type="InterPro" id="IPR050173">
    <property type="entry name" value="ABC_transporter_C-like"/>
</dbReference>
<dbReference type="SUPFAM" id="SSF52540">
    <property type="entry name" value="P-loop containing nucleoside triphosphate hydrolases"/>
    <property type="match status" value="1"/>
</dbReference>
<evidence type="ECO:0000256" key="5">
    <source>
        <dbReference type="SAM" id="MobiDB-lite"/>
    </source>
</evidence>
<dbReference type="InterPro" id="IPR003439">
    <property type="entry name" value="ABC_transporter-like_ATP-bd"/>
</dbReference>
<comment type="similarity">
    <text evidence="2">Belongs to the ABC transporter superfamily. ABCC family. Conjugate transporter (TC 3.A.1.208) subfamily.</text>
</comment>
<keyword evidence="4 7" id="KW-0067">ATP-binding</keyword>
<dbReference type="EMBL" id="JANBUO010003073">
    <property type="protein sequence ID" value="KAJ2792971.1"/>
    <property type="molecule type" value="Genomic_DNA"/>
</dbReference>
<dbReference type="Pfam" id="PF00005">
    <property type="entry name" value="ABC_tran"/>
    <property type="match status" value="1"/>
</dbReference>
<dbReference type="GO" id="GO:0042626">
    <property type="term" value="F:ATPase-coupled transmembrane transporter activity"/>
    <property type="evidence" value="ECO:0007669"/>
    <property type="project" value="TreeGrafter"/>
</dbReference>
<accession>A0A9W8LPL4</accession>
<feature type="compositionally biased region" description="Polar residues" evidence="5">
    <location>
        <begin position="44"/>
        <end position="57"/>
    </location>
</feature>
<dbReference type="OrthoDB" id="6500128at2759"/>